<reference evidence="1 2" key="1">
    <citation type="submission" date="2019-01" db="EMBL/GenBank/DDBJ databases">
        <title>A chromosome-scale genome assembly of the yellow perch, Perca flavescens.</title>
        <authorList>
            <person name="Feron R."/>
            <person name="Morvezen R."/>
            <person name="Bestin A."/>
            <person name="Haffray P."/>
            <person name="Klopp C."/>
            <person name="Zahm M."/>
            <person name="Cabau C."/>
            <person name="Roques C."/>
            <person name="Donnadieu C."/>
            <person name="Bouchez O."/>
            <person name="Christie M."/>
            <person name="Larson W."/>
            <person name="Guiguen Y."/>
        </authorList>
    </citation>
    <scope>NUCLEOTIDE SEQUENCE [LARGE SCALE GENOMIC DNA]</scope>
    <source>
        <strain evidence="1">YP-PL-M2</strain>
        <tissue evidence="1">Blood</tissue>
    </source>
</reference>
<dbReference type="PROSITE" id="PS51257">
    <property type="entry name" value="PROKAR_LIPOPROTEIN"/>
    <property type="match status" value="1"/>
</dbReference>
<evidence type="ECO:0000313" key="2">
    <source>
        <dbReference type="Proteomes" id="UP000295070"/>
    </source>
</evidence>
<evidence type="ECO:0000313" key="1">
    <source>
        <dbReference type="EMBL" id="TDH05237.1"/>
    </source>
</evidence>
<dbReference type="Proteomes" id="UP000295070">
    <property type="component" value="Chromosome 13"/>
</dbReference>
<gene>
    <name evidence="1" type="ORF">EPR50_G00141030</name>
</gene>
<sequence>MRQPPRCLTSLVFVRLERRSSRLPACLLLVWLTGCVDVSAVLICPTPPTLYGIKTCNLGFILFTKTAKNTAERRRQAS</sequence>
<keyword evidence="2" id="KW-1185">Reference proteome</keyword>
<name>A0A484CNX2_PERFV</name>
<protein>
    <submittedName>
        <fullName evidence="1">Uncharacterized protein</fullName>
    </submittedName>
</protein>
<comment type="caution">
    <text evidence="1">The sequence shown here is derived from an EMBL/GenBank/DDBJ whole genome shotgun (WGS) entry which is preliminary data.</text>
</comment>
<proteinExistence type="predicted"/>
<dbReference type="EMBL" id="SCKG01000013">
    <property type="protein sequence ID" value="TDH05237.1"/>
    <property type="molecule type" value="Genomic_DNA"/>
</dbReference>
<accession>A0A484CNX2</accession>
<dbReference type="AlphaFoldDB" id="A0A484CNX2"/>
<organism evidence="1 2">
    <name type="scientific">Perca flavescens</name>
    <name type="common">American yellow perch</name>
    <name type="synonym">Morone flavescens</name>
    <dbReference type="NCBI Taxonomy" id="8167"/>
    <lineage>
        <taxon>Eukaryota</taxon>
        <taxon>Metazoa</taxon>
        <taxon>Chordata</taxon>
        <taxon>Craniata</taxon>
        <taxon>Vertebrata</taxon>
        <taxon>Euteleostomi</taxon>
        <taxon>Actinopterygii</taxon>
        <taxon>Neopterygii</taxon>
        <taxon>Teleostei</taxon>
        <taxon>Neoteleostei</taxon>
        <taxon>Acanthomorphata</taxon>
        <taxon>Eupercaria</taxon>
        <taxon>Perciformes</taxon>
        <taxon>Percoidei</taxon>
        <taxon>Percidae</taxon>
        <taxon>Percinae</taxon>
        <taxon>Perca</taxon>
    </lineage>
</organism>